<dbReference type="CDD" id="cd07153">
    <property type="entry name" value="Fur_like"/>
    <property type="match status" value="1"/>
</dbReference>
<dbReference type="PANTHER" id="PTHR33202:SF7">
    <property type="entry name" value="FERRIC UPTAKE REGULATION PROTEIN"/>
    <property type="match status" value="1"/>
</dbReference>
<evidence type="ECO:0000256" key="7">
    <source>
        <dbReference type="PIRSR" id="PIRSR602481-1"/>
    </source>
</evidence>
<proteinExistence type="inferred from homology"/>
<dbReference type="OrthoDB" id="8659436at2"/>
<dbReference type="Pfam" id="PF01475">
    <property type="entry name" value="FUR"/>
    <property type="match status" value="1"/>
</dbReference>
<evidence type="ECO:0000313" key="9">
    <source>
        <dbReference type="EMBL" id="TYP47441.1"/>
    </source>
</evidence>
<dbReference type="EMBL" id="VNHO01000047">
    <property type="protein sequence ID" value="TYP47441.1"/>
    <property type="molecule type" value="Genomic_DNA"/>
</dbReference>
<evidence type="ECO:0000256" key="2">
    <source>
        <dbReference type="ARBA" id="ARBA00022491"/>
    </source>
</evidence>
<name>A0A5S5ACU2_9FIRM</name>
<feature type="binding site" evidence="7">
    <location>
        <position position="132"/>
    </location>
    <ligand>
        <name>Zn(2+)</name>
        <dbReference type="ChEBI" id="CHEBI:29105"/>
    </ligand>
</feature>
<dbReference type="InterPro" id="IPR002481">
    <property type="entry name" value="FUR"/>
</dbReference>
<keyword evidence="8" id="KW-0408">Iron</keyword>
<evidence type="ECO:0000256" key="5">
    <source>
        <dbReference type="ARBA" id="ARBA00023125"/>
    </source>
</evidence>
<comment type="caution">
    <text evidence="9">The sequence shown here is derived from an EMBL/GenBank/DDBJ whole genome shotgun (WGS) entry which is preliminary data.</text>
</comment>
<evidence type="ECO:0000256" key="6">
    <source>
        <dbReference type="ARBA" id="ARBA00023163"/>
    </source>
</evidence>
<dbReference type="GO" id="GO:1900376">
    <property type="term" value="P:regulation of secondary metabolite biosynthetic process"/>
    <property type="evidence" value="ECO:0007669"/>
    <property type="project" value="TreeGrafter"/>
</dbReference>
<dbReference type="GO" id="GO:0008270">
    <property type="term" value="F:zinc ion binding"/>
    <property type="evidence" value="ECO:0007669"/>
    <property type="project" value="TreeGrafter"/>
</dbReference>
<dbReference type="Gene3D" id="3.30.1490.190">
    <property type="match status" value="1"/>
</dbReference>
<dbReference type="InterPro" id="IPR043135">
    <property type="entry name" value="Fur_C"/>
</dbReference>
<dbReference type="PANTHER" id="PTHR33202">
    <property type="entry name" value="ZINC UPTAKE REGULATION PROTEIN"/>
    <property type="match status" value="1"/>
</dbReference>
<dbReference type="InterPro" id="IPR036390">
    <property type="entry name" value="WH_DNA-bd_sf"/>
</dbReference>
<dbReference type="AlphaFoldDB" id="A0A5S5ACU2"/>
<comment type="cofactor">
    <cofactor evidence="8">
        <name>Mn(2+)</name>
        <dbReference type="ChEBI" id="CHEBI:29035"/>
    </cofactor>
    <cofactor evidence="8">
        <name>Fe(2+)</name>
        <dbReference type="ChEBI" id="CHEBI:29033"/>
    </cofactor>
    <text evidence="8">Binds 1 Mn(2+) or Fe(2+) ion per subunit.</text>
</comment>
<feature type="binding site" evidence="7">
    <location>
        <position position="129"/>
    </location>
    <ligand>
        <name>Zn(2+)</name>
        <dbReference type="ChEBI" id="CHEBI:29105"/>
    </ligand>
</feature>
<keyword evidence="4" id="KW-0805">Transcription regulation</keyword>
<dbReference type="GO" id="GO:0003700">
    <property type="term" value="F:DNA-binding transcription factor activity"/>
    <property type="evidence" value="ECO:0007669"/>
    <property type="project" value="InterPro"/>
</dbReference>
<dbReference type="Gene3D" id="1.10.10.10">
    <property type="entry name" value="Winged helix-like DNA-binding domain superfamily/Winged helix DNA-binding domain"/>
    <property type="match status" value="1"/>
</dbReference>
<dbReference type="Proteomes" id="UP000322294">
    <property type="component" value="Unassembled WGS sequence"/>
</dbReference>
<comment type="cofactor">
    <cofactor evidence="7">
        <name>Zn(2+)</name>
        <dbReference type="ChEBI" id="CHEBI:29105"/>
    </cofactor>
    <text evidence="7">Binds 1 zinc ion per subunit.</text>
</comment>
<dbReference type="GO" id="GO:0045892">
    <property type="term" value="P:negative regulation of DNA-templated transcription"/>
    <property type="evidence" value="ECO:0007669"/>
    <property type="project" value="TreeGrafter"/>
</dbReference>
<evidence type="ECO:0000256" key="8">
    <source>
        <dbReference type="PIRSR" id="PIRSR602481-2"/>
    </source>
</evidence>
<reference evidence="9 10" key="1">
    <citation type="submission" date="2019-07" db="EMBL/GenBank/DDBJ databases">
        <title>Genomic Encyclopedia of Type Strains, Phase I: the one thousand microbial genomes (KMG-I) project.</title>
        <authorList>
            <person name="Kyrpides N."/>
        </authorList>
    </citation>
    <scope>NUCLEOTIDE SEQUENCE [LARGE SCALE GENOMIC DNA]</scope>
    <source>
        <strain evidence="9 10">DSM 16647</strain>
    </source>
</reference>
<sequence length="137" mass="16127">MEEREKKGFVRNTKQRALILEVLRSTRTHPTADWIYEKVKKKIPNISLGTVYRNLSTLKEMGEIMELNYGSKNSRYDGNPENHYHFVCLECGQTFDVEDLPVNREIDKEVAARNGWKVFYHRMEFYGLCGDCSKKED</sequence>
<evidence type="ECO:0000256" key="4">
    <source>
        <dbReference type="ARBA" id="ARBA00023015"/>
    </source>
</evidence>
<dbReference type="InterPro" id="IPR036388">
    <property type="entry name" value="WH-like_DNA-bd_sf"/>
</dbReference>
<comment type="similarity">
    <text evidence="1">Belongs to the Fur family.</text>
</comment>
<dbReference type="GO" id="GO:0000976">
    <property type="term" value="F:transcription cis-regulatory region binding"/>
    <property type="evidence" value="ECO:0007669"/>
    <property type="project" value="TreeGrafter"/>
</dbReference>
<keyword evidence="7" id="KW-0479">Metal-binding</keyword>
<keyword evidence="3 7" id="KW-0862">Zinc</keyword>
<feature type="binding site" evidence="7">
    <location>
        <position position="88"/>
    </location>
    <ligand>
        <name>Zn(2+)</name>
        <dbReference type="ChEBI" id="CHEBI:29105"/>
    </ligand>
</feature>
<evidence type="ECO:0000313" key="10">
    <source>
        <dbReference type="Proteomes" id="UP000322294"/>
    </source>
</evidence>
<gene>
    <name evidence="9" type="ORF">LZ11_02433</name>
</gene>
<keyword evidence="2" id="KW-0678">Repressor</keyword>
<dbReference type="SUPFAM" id="SSF46785">
    <property type="entry name" value="Winged helix' DNA-binding domain"/>
    <property type="match status" value="1"/>
</dbReference>
<keyword evidence="6" id="KW-0804">Transcription</keyword>
<organism evidence="9 10">
    <name type="scientific">Thermosediminibacter litoriperuensis</name>
    <dbReference type="NCBI Taxonomy" id="291989"/>
    <lineage>
        <taxon>Bacteria</taxon>
        <taxon>Bacillati</taxon>
        <taxon>Bacillota</taxon>
        <taxon>Clostridia</taxon>
        <taxon>Thermosediminibacterales</taxon>
        <taxon>Thermosediminibacteraceae</taxon>
        <taxon>Thermosediminibacter</taxon>
    </lineage>
</organism>
<evidence type="ECO:0000256" key="3">
    <source>
        <dbReference type="ARBA" id="ARBA00022833"/>
    </source>
</evidence>
<feature type="binding site" evidence="8">
    <location>
        <position position="121"/>
    </location>
    <ligand>
        <name>Fe cation</name>
        <dbReference type="ChEBI" id="CHEBI:24875"/>
    </ligand>
</feature>
<keyword evidence="10" id="KW-1185">Reference proteome</keyword>
<feature type="binding site" evidence="7">
    <location>
        <position position="91"/>
    </location>
    <ligand>
        <name>Zn(2+)</name>
        <dbReference type="ChEBI" id="CHEBI:29105"/>
    </ligand>
</feature>
<protein>
    <submittedName>
        <fullName evidence="9">Fur family ferric uptake regulator</fullName>
    </submittedName>
</protein>
<evidence type="ECO:0000256" key="1">
    <source>
        <dbReference type="ARBA" id="ARBA00007957"/>
    </source>
</evidence>
<dbReference type="RefSeq" id="WP_148868075.1">
    <property type="nucleotide sequence ID" value="NZ_VNHO01000047.1"/>
</dbReference>
<accession>A0A5S5ACU2</accession>
<keyword evidence="5" id="KW-0238">DNA-binding</keyword>